<accession>A0ABQ8F693</accession>
<dbReference type="InterPro" id="IPR002885">
    <property type="entry name" value="PPR_rpt"/>
</dbReference>
<dbReference type="PANTHER" id="PTHR47447">
    <property type="entry name" value="OS03G0856100 PROTEIN"/>
    <property type="match status" value="1"/>
</dbReference>
<evidence type="ECO:0000313" key="8">
    <source>
        <dbReference type="EMBL" id="KAH6592763.1"/>
    </source>
</evidence>
<sequence length="773" mass="84042">MIRRRAMLLAARTAVVGGSSVIASVIPSVIPAGVPAGYNAAVAVVQRKYMLVSSSYRAFSSSIAVLQDTAAMATPPPSPSAQPPIFNSSSRGSTLAKSESTSDTRPRFKSHIKRTPLSSIKSQLGNRIKLRPTHTRLEQDLDPSSRVNRFGQFDQSSWFDATHSTDPNVRVRALENSLKAGTDAQLISAYDAVRQLGADALSKISHRVYLAILERVVMTQTSGAFFGNVPGTLLADIAFRIRQDYLKSGHQSQIEMDLLVLHAARYAAATDLDKSILICRRVIDDYILGKKAESPANLADKTGSASADPSLVETNVPVTAVLNADICNELVAVFAMAKQPEICKKLIARMLSVGIQPQIATFCQLLIAYCTIGDMDTAESLSDQIFEHGDPIHAKIVREQLLAGFSKAGNITKTQKYFDQISQSIQPHTTSTYNSRMRVYCERGLPGDAFRIYREMRRDHIEANSETFTNLINVYGRAKNITAASRLYYKMEGVLGFKPSPEMQTAVLEAYLTAGDSLLAWRMVRHIVSPHGHVAKSQKLPNPDRDAKISGGPKLLLPTGMFSALAKDLSGKHIDYLRNRVDLSKIPIRARGAVLAKLMQAALVTDHHGPRDAKLVMALYSEFTEEKGCCVLSSPPPLAHVCAIEALGVLGQTEEAIQLFETTLDDTCVTGTVSLAYSALFSALGHASDRKMAHQVATKHLAHARRDGVVMSSDLLERIVGCFKEEDKAIKAVQAVYTGVDLVKFVMPVGGAHPKLVSALKSAPIDSLCALIY</sequence>
<keyword evidence="2" id="KW-0677">Repeat</keyword>
<keyword evidence="9" id="KW-1185">Reference proteome</keyword>
<organism evidence="8 9">
    <name type="scientific">Batrachochytrium salamandrivorans</name>
    <dbReference type="NCBI Taxonomy" id="1357716"/>
    <lineage>
        <taxon>Eukaryota</taxon>
        <taxon>Fungi</taxon>
        <taxon>Fungi incertae sedis</taxon>
        <taxon>Chytridiomycota</taxon>
        <taxon>Chytridiomycota incertae sedis</taxon>
        <taxon>Chytridiomycetes</taxon>
        <taxon>Rhizophydiales</taxon>
        <taxon>Rhizophydiales incertae sedis</taxon>
        <taxon>Batrachochytrium</taxon>
    </lineage>
</organism>
<dbReference type="Proteomes" id="UP001648503">
    <property type="component" value="Unassembled WGS sequence"/>
</dbReference>
<proteinExistence type="inferred from homology"/>
<evidence type="ECO:0000256" key="2">
    <source>
        <dbReference type="ARBA" id="ARBA00022737"/>
    </source>
</evidence>
<comment type="function">
    <text evidence="3">Regulates mitochondrial small subunit maturation by controlling 15S rRNA 5'-end processing. Localizes to the 5' precursor of the 15S rRNA in a position that is subsequently occupied by mS47 in the mature yeast mtSSU. Uses structure and sequence-specific RNA recognition, binding to a single-stranded region of the precursor and specifically recognizing bases -6 to -1. The exchange of Ccm1 for mS47 is coupled to the irreversible removal of precursor rRNA that is accompanied by conformational changes of the mitoribosomal proteins uS5m and mS26. These conformational changes signal completion of 5'-end rRNA processing through protection of the mature 5'-end of the 15S rRNA and stabilization of mS47. The removal of the 5' precursor together with the dissociation of Ccm1 may be catalyzed by the 5'-3' exoribonuclease Pet127. Involved in the specific removal of group I introns in mitochondrial encoded transcripts.</text>
</comment>
<evidence type="ECO:0000256" key="4">
    <source>
        <dbReference type="ARBA" id="ARBA00044511"/>
    </source>
</evidence>
<dbReference type="InterPro" id="IPR011990">
    <property type="entry name" value="TPR-like_helical_dom_sf"/>
</dbReference>
<feature type="region of interest" description="Disordered" evidence="6">
    <location>
        <begin position="71"/>
        <end position="109"/>
    </location>
</feature>
<keyword evidence="7" id="KW-0732">Signal</keyword>
<feature type="compositionally biased region" description="Polar residues" evidence="6">
    <location>
        <begin position="85"/>
        <end position="99"/>
    </location>
</feature>
<evidence type="ECO:0000256" key="6">
    <source>
        <dbReference type="SAM" id="MobiDB-lite"/>
    </source>
</evidence>
<evidence type="ECO:0008006" key="10">
    <source>
        <dbReference type="Google" id="ProtNLM"/>
    </source>
</evidence>
<dbReference type="Pfam" id="PF13041">
    <property type="entry name" value="PPR_2"/>
    <property type="match status" value="1"/>
</dbReference>
<comment type="subunit">
    <text evidence="4">Binds to mitochondrial small subunit 15S rRNA.</text>
</comment>
<feature type="chain" id="PRO_5047166216" description="Pentacotripeptide-repeat region of PRORP domain-containing protein" evidence="7">
    <location>
        <begin position="19"/>
        <end position="773"/>
    </location>
</feature>
<evidence type="ECO:0000256" key="3">
    <source>
        <dbReference type="ARBA" id="ARBA00044493"/>
    </source>
</evidence>
<protein>
    <recommendedName>
        <fullName evidence="10">Pentacotripeptide-repeat region of PRORP domain-containing protein</fullName>
    </recommendedName>
</protein>
<dbReference type="NCBIfam" id="TIGR00756">
    <property type="entry name" value="PPR"/>
    <property type="match status" value="2"/>
</dbReference>
<feature type="signal peptide" evidence="7">
    <location>
        <begin position="1"/>
        <end position="18"/>
    </location>
</feature>
<evidence type="ECO:0000313" key="9">
    <source>
        <dbReference type="Proteomes" id="UP001648503"/>
    </source>
</evidence>
<gene>
    <name evidence="8" type="ORF">BASA50_007813</name>
</gene>
<comment type="caution">
    <text evidence="8">The sequence shown here is derived from an EMBL/GenBank/DDBJ whole genome shotgun (WGS) entry which is preliminary data.</text>
</comment>
<feature type="repeat" description="PPR" evidence="5">
    <location>
        <begin position="429"/>
        <end position="463"/>
    </location>
</feature>
<dbReference type="PANTHER" id="PTHR47447:SF17">
    <property type="entry name" value="OS12G0638900 PROTEIN"/>
    <property type="match status" value="1"/>
</dbReference>
<evidence type="ECO:0000256" key="7">
    <source>
        <dbReference type="SAM" id="SignalP"/>
    </source>
</evidence>
<evidence type="ECO:0000256" key="5">
    <source>
        <dbReference type="PROSITE-ProRule" id="PRU00708"/>
    </source>
</evidence>
<dbReference type="PROSITE" id="PS51375">
    <property type="entry name" value="PPR"/>
    <property type="match status" value="1"/>
</dbReference>
<evidence type="ECO:0000256" key="1">
    <source>
        <dbReference type="ARBA" id="ARBA00006192"/>
    </source>
</evidence>
<dbReference type="EMBL" id="JAFCIX010000371">
    <property type="protein sequence ID" value="KAH6592763.1"/>
    <property type="molecule type" value="Genomic_DNA"/>
</dbReference>
<reference evidence="8 9" key="1">
    <citation type="submission" date="2021-02" db="EMBL/GenBank/DDBJ databases">
        <title>Variation within the Batrachochytrium salamandrivorans European outbreak.</title>
        <authorList>
            <person name="Kelly M."/>
            <person name="Pasmans F."/>
            <person name="Shea T.P."/>
            <person name="Munoz J.F."/>
            <person name="Carranza S."/>
            <person name="Cuomo C.A."/>
            <person name="Martel A."/>
        </authorList>
    </citation>
    <scope>NUCLEOTIDE SEQUENCE [LARGE SCALE GENOMIC DNA]</scope>
    <source>
        <strain evidence="8 9">AMFP18/2</strain>
    </source>
</reference>
<name>A0ABQ8F693_9FUNG</name>
<dbReference type="Gene3D" id="1.25.40.10">
    <property type="entry name" value="Tetratricopeptide repeat domain"/>
    <property type="match status" value="2"/>
</dbReference>
<comment type="similarity">
    <text evidence="1">Belongs to the CCM1 family.</text>
</comment>